<evidence type="ECO:0000256" key="1">
    <source>
        <dbReference type="ARBA" id="ARBA00001947"/>
    </source>
</evidence>
<dbReference type="EMBL" id="SUMG01000004">
    <property type="protein sequence ID" value="NBG87804.1"/>
    <property type="molecule type" value="Genomic_DNA"/>
</dbReference>
<dbReference type="Gene3D" id="3.50.30.50">
    <property type="entry name" value="Putative cyclase"/>
    <property type="match status" value="1"/>
</dbReference>
<keyword evidence="9" id="KW-0823">Tryptophan catabolism</keyword>
<evidence type="ECO:0000256" key="10">
    <source>
        <dbReference type="ARBA" id="ARBA00048496"/>
    </source>
</evidence>
<evidence type="ECO:0000256" key="7">
    <source>
        <dbReference type="ARBA" id="ARBA00022801"/>
    </source>
</evidence>
<organism evidence="12 13">
    <name type="scientific">Isachenkonia alkalipeptolytica</name>
    <dbReference type="NCBI Taxonomy" id="2565777"/>
    <lineage>
        <taxon>Bacteria</taxon>
        <taxon>Bacillati</taxon>
        <taxon>Bacillota</taxon>
        <taxon>Clostridia</taxon>
        <taxon>Eubacteriales</taxon>
        <taxon>Clostridiaceae</taxon>
        <taxon>Isachenkonia</taxon>
    </lineage>
</organism>
<dbReference type="Proteomes" id="UP000449710">
    <property type="component" value="Unassembled WGS sequence"/>
</dbReference>
<evidence type="ECO:0000256" key="2">
    <source>
        <dbReference type="ARBA" id="ARBA00002204"/>
    </source>
</evidence>
<dbReference type="InterPro" id="IPR037175">
    <property type="entry name" value="KFase_sf"/>
</dbReference>
<name>A0AA43XKB7_9CLOT</name>
<dbReference type="FunFam" id="3.50.30.50:FF:000001">
    <property type="entry name" value="Kynurenine formamidase"/>
    <property type="match status" value="1"/>
</dbReference>
<keyword evidence="13" id="KW-1185">Reference proteome</keyword>
<dbReference type="EC" id="3.5.1.9" evidence="4"/>
<comment type="catalytic activity">
    <reaction evidence="10">
        <text>N-formyl-L-kynurenine + H2O = L-kynurenine + formate + H(+)</text>
        <dbReference type="Rhea" id="RHEA:13009"/>
        <dbReference type="ChEBI" id="CHEBI:15377"/>
        <dbReference type="ChEBI" id="CHEBI:15378"/>
        <dbReference type="ChEBI" id="CHEBI:15740"/>
        <dbReference type="ChEBI" id="CHEBI:57959"/>
        <dbReference type="ChEBI" id="CHEBI:58629"/>
        <dbReference type="EC" id="3.5.1.9"/>
    </reaction>
</comment>
<comment type="function">
    <text evidence="2">Catalyzes the hydrolysis of N-formyl-L-kynurenine to L-kynurenine, the second step in the kynurenine pathway of tryptophan degradation.</text>
</comment>
<sequence>MNVLSINKIIDISMEISEEMTVYKNREENRPKIEVTRDFKNSDAYETTMTVGMHTGTHLDRPLHMIEEGETMDSLTPDRLVVPCQVLDMTAVEEGITKEDLEGKKIPRDHFILLKTKNSFEEHFNFSFVYLAASGAEFLKAQGIIGVGIDALGIEREQPEKNTHKILLEKDIMILEGLRLKDAEEGAYLLIAPPLKIKGAEAAPVRALLVR</sequence>
<comment type="pathway">
    <text evidence="11">Amino-acid degradation; L-tryptophan degradation via kynurenine pathway; L-kynurenine from L-tryptophan: step 2/2.</text>
</comment>
<keyword evidence="7" id="KW-0378">Hydrolase</keyword>
<reference evidence="12 13" key="1">
    <citation type="submission" date="2019-04" db="EMBL/GenBank/DDBJ databases">
        <title>Isachenkonia alkalipeptolytica gen. nov. sp. nov. a new anaerobic, alkiliphilic organothrophic bacterium capable to reduce synthesized ferrihydrite isolated from a soda lake.</title>
        <authorList>
            <person name="Toshchakov S.V."/>
            <person name="Zavarzina D.G."/>
            <person name="Zhilina T.N."/>
            <person name="Kostrikina N.A."/>
            <person name="Kublanov I.V."/>
        </authorList>
    </citation>
    <scope>NUCLEOTIDE SEQUENCE [LARGE SCALE GENOMIC DNA]</scope>
    <source>
        <strain evidence="12 13">Z-1701</strain>
    </source>
</reference>
<evidence type="ECO:0000256" key="3">
    <source>
        <dbReference type="ARBA" id="ARBA00011738"/>
    </source>
</evidence>
<evidence type="ECO:0000256" key="4">
    <source>
        <dbReference type="ARBA" id="ARBA00012930"/>
    </source>
</evidence>
<evidence type="ECO:0000313" key="12">
    <source>
        <dbReference type="EMBL" id="NBG87804.1"/>
    </source>
</evidence>
<dbReference type="GO" id="GO:0004061">
    <property type="term" value="F:arylformamidase activity"/>
    <property type="evidence" value="ECO:0007669"/>
    <property type="project" value="UniProtKB-EC"/>
</dbReference>
<keyword evidence="6" id="KW-0479">Metal-binding</keyword>
<comment type="cofactor">
    <cofactor evidence="1">
        <name>Zn(2+)</name>
        <dbReference type="ChEBI" id="CHEBI:29105"/>
    </cofactor>
</comment>
<dbReference type="Pfam" id="PF04199">
    <property type="entry name" value="Cyclase"/>
    <property type="match status" value="1"/>
</dbReference>
<evidence type="ECO:0000256" key="5">
    <source>
        <dbReference type="ARBA" id="ARBA00014889"/>
    </source>
</evidence>
<proteinExistence type="predicted"/>
<comment type="subunit">
    <text evidence="3">Homodimer.</text>
</comment>
<dbReference type="RefSeq" id="WP_160719959.1">
    <property type="nucleotide sequence ID" value="NZ_SUMG01000004.1"/>
</dbReference>
<comment type="caution">
    <text evidence="12">The sequence shown here is derived from an EMBL/GenBank/DDBJ whole genome shotgun (WGS) entry which is preliminary data.</text>
</comment>
<evidence type="ECO:0000313" key="13">
    <source>
        <dbReference type="Proteomes" id="UP000449710"/>
    </source>
</evidence>
<dbReference type="SUPFAM" id="SSF102198">
    <property type="entry name" value="Putative cyclase"/>
    <property type="match status" value="1"/>
</dbReference>
<dbReference type="PANTHER" id="PTHR31118">
    <property type="entry name" value="CYCLASE-LIKE PROTEIN 2"/>
    <property type="match status" value="1"/>
</dbReference>
<evidence type="ECO:0000256" key="11">
    <source>
        <dbReference type="ARBA" id="ARBA00060547"/>
    </source>
</evidence>
<accession>A0AA43XKB7</accession>
<evidence type="ECO:0000256" key="6">
    <source>
        <dbReference type="ARBA" id="ARBA00022723"/>
    </source>
</evidence>
<gene>
    <name evidence="12" type="ORF">ISALK_04755</name>
</gene>
<protein>
    <recommendedName>
        <fullName evidence="5">Kynurenine formamidase</fullName>
        <ecNumber evidence="4">3.5.1.9</ecNumber>
    </recommendedName>
</protein>
<evidence type="ECO:0000256" key="8">
    <source>
        <dbReference type="ARBA" id="ARBA00022833"/>
    </source>
</evidence>
<dbReference type="PANTHER" id="PTHR31118:SF12">
    <property type="entry name" value="CYCLASE-LIKE PROTEIN 2"/>
    <property type="match status" value="1"/>
</dbReference>
<dbReference type="AlphaFoldDB" id="A0AA43XKB7"/>
<dbReference type="InterPro" id="IPR007325">
    <property type="entry name" value="KFase/CYL"/>
</dbReference>
<keyword evidence="8" id="KW-0862">Zinc</keyword>
<evidence type="ECO:0000256" key="9">
    <source>
        <dbReference type="ARBA" id="ARBA00023079"/>
    </source>
</evidence>
<dbReference type="GO" id="GO:0046872">
    <property type="term" value="F:metal ion binding"/>
    <property type="evidence" value="ECO:0007669"/>
    <property type="project" value="UniProtKB-KW"/>
</dbReference>
<dbReference type="GO" id="GO:0019441">
    <property type="term" value="P:L-tryptophan catabolic process to kynurenine"/>
    <property type="evidence" value="ECO:0007669"/>
    <property type="project" value="InterPro"/>
</dbReference>